<dbReference type="AlphaFoldDB" id="A0A0X3UUC7"/>
<accession>A0A0X3UUC7</accession>
<comment type="caution">
    <text evidence="2">The sequence shown here is derived from an EMBL/GenBank/DDBJ whole genome shotgun (WGS) entry which is preliminary data.</text>
</comment>
<dbReference type="InterPro" id="IPR049920">
    <property type="entry name" value="IK1_05631-like"/>
</dbReference>
<reference evidence="3" key="1">
    <citation type="submission" date="2015-10" db="EMBL/GenBank/DDBJ databases">
        <authorList>
            <person name="Ju K.-S."/>
            <person name="Doroghazi J.R."/>
            <person name="Metcalf W.W."/>
        </authorList>
    </citation>
    <scope>NUCLEOTIDE SEQUENCE [LARGE SCALE GENOMIC DNA]</scope>
    <source>
        <strain evidence="3">NRRL 3151</strain>
    </source>
</reference>
<feature type="transmembrane region" description="Helical" evidence="1">
    <location>
        <begin position="167"/>
        <end position="188"/>
    </location>
</feature>
<evidence type="ECO:0000313" key="3">
    <source>
        <dbReference type="Proteomes" id="UP000053923"/>
    </source>
</evidence>
<dbReference type="Pfam" id="PF18159">
    <property type="entry name" value="S_4TM"/>
    <property type="match status" value="1"/>
</dbReference>
<keyword evidence="1" id="KW-1133">Transmembrane helix</keyword>
<dbReference type="OrthoDB" id="3297333at2"/>
<keyword evidence="1" id="KW-0472">Membrane</keyword>
<proteinExistence type="predicted"/>
<dbReference type="Proteomes" id="UP000053923">
    <property type="component" value="Unassembled WGS sequence"/>
</dbReference>
<protein>
    <submittedName>
        <fullName evidence="2">Uncharacterized protein</fullName>
    </submittedName>
</protein>
<dbReference type="EMBL" id="LLZG01000142">
    <property type="protein sequence ID" value="KUL36193.1"/>
    <property type="molecule type" value="Genomic_DNA"/>
</dbReference>
<feature type="transmembrane region" description="Helical" evidence="1">
    <location>
        <begin position="33"/>
        <end position="51"/>
    </location>
</feature>
<keyword evidence="1" id="KW-0812">Transmembrane</keyword>
<evidence type="ECO:0000313" key="2">
    <source>
        <dbReference type="EMBL" id="KUL36193.1"/>
    </source>
</evidence>
<keyword evidence="3" id="KW-1185">Reference proteome</keyword>
<organism evidence="2 3">
    <name type="scientific">Streptomyces regalis</name>
    <dbReference type="NCBI Taxonomy" id="68262"/>
    <lineage>
        <taxon>Bacteria</taxon>
        <taxon>Bacillati</taxon>
        <taxon>Actinomycetota</taxon>
        <taxon>Actinomycetes</taxon>
        <taxon>Kitasatosporales</taxon>
        <taxon>Streptomycetaceae</taxon>
        <taxon>Streptomyces</taxon>
    </lineage>
</organism>
<sequence>MTNSHPIAEQQESAAAMRVLKAIAVAHLRNQRAQTLSLCVSIVLAVAGLLTGSGSRYGTAITLGGTLWAALYMGVMAPWAERYLRIAATLQEMFDVAVLGLPWNSVAVGNRIGDDEVSRLSRRFRGGEDRLRGYYLVVDAAAPYDVLFCLEQNLAWGSRIRLRFAQLMFGVLVLWSTVGVLLTLATGGTMSRLVTGWFVPSLGLLLLCLEMYRTQMTSIQERLRVLGLVRAVIDDPTSPVITTPDALPRFARQVQDTLYQMRRLQPRLPAWYFRRYHDQDKGDFQIRMRELESRFPQS</sequence>
<evidence type="ECO:0000256" key="1">
    <source>
        <dbReference type="SAM" id="Phobius"/>
    </source>
</evidence>
<dbReference type="RefSeq" id="WP_062703950.1">
    <property type="nucleotide sequence ID" value="NZ_LLZG01000142.1"/>
</dbReference>
<feature type="transmembrane region" description="Helical" evidence="1">
    <location>
        <begin position="57"/>
        <end position="75"/>
    </location>
</feature>
<gene>
    <name evidence="2" type="ORF">ADL12_19500</name>
</gene>
<feature type="transmembrane region" description="Helical" evidence="1">
    <location>
        <begin position="194"/>
        <end position="212"/>
    </location>
</feature>
<name>A0A0X3UUC7_9ACTN</name>